<feature type="transmembrane region" description="Helical" evidence="1">
    <location>
        <begin position="12"/>
        <end position="32"/>
    </location>
</feature>
<feature type="transmembrane region" description="Helical" evidence="1">
    <location>
        <begin position="144"/>
        <end position="163"/>
    </location>
</feature>
<keyword evidence="1" id="KW-0472">Membrane</keyword>
<gene>
    <name evidence="2" type="ORF">C8D95_105320</name>
</gene>
<dbReference type="EMBL" id="QGGV01000005">
    <property type="protein sequence ID" value="PWK56252.1"/>
    <property type="molecule type" value="Genomic_DNA"/>
</dbReference>
<comment type="caution">
    <text evidence="2">The sequence shown here is derived from an EMBL/GenBank/DDBJ whole genome shotgun (WGS) entry which is preliminary data.</text>
</comment>
<feature type="transmembrane region" description="Helical" evidence="1">
    <location>
        <begin position="105"/>
        <end position="138"/>
    </location>
</feature>
<organism evidence="2 3">
    <name type="scientific">Silicimonas algicola</name>
    <dbReference type="NCBI Taxonomy" id="1826607"/>
    <lineage>
        <taxon>Bacteria</taxon>
        <taxon>Pseudomonadati</taxon>
        <taxon>Pseudomonadota</taxon>
        <taxon>Alphaproteobacteria</taxon>
        <taxon>Rhodobacterales</taxon>
        <taxon>Paracoccaceae</taxon>
    </lineage>
</organism>
<accession>A0A316G6K9</accession>
<protein>
    <submittedName>
        <fullName evidence="2">Uncharacterized protein</fullName>
    </submittedName>
</protein>
<name>A0A316G6K9_9RHOB</name>
<proteinExistence type="predicted"/>
<keyword evidence="3" id="KW-1185">Reference proteome</keyword>
<reference evidence="2 3" key="1">
    <citation type="submission" date="2018-05" db="EMBL/GenBank/DDBJ databases">
        <title>Genomic Encyclopedia of Type Strains, Phase IV (KMG-IV): sequencing the most valuable type-strain genomes for metagenomic binning, comparative biology and taxonomic classification.</title>
        <authorList>
            <person name="Goeker M."/>
        </authorList>
    </citation>
    <scope>NUCLEOTIDE SEQUENCE [LARGE SCALE GENOMIC DNA]</scope>
    <source>
        <strain evidence="2 3">DSM 103371</strain>
    </source>
</reference>
<dbReference type="AlphaFoldDB" id="A0A316G6K9"/>
<evidence type="ECO:0000313" key="3">
    <source>
        <dbReference type="Proteomes" id="UP000245390"/>
    </source>
</evidence>
<dbReference type="Proteomes" id="UP000245390">
    <property type="component" value="Unassembled WGS sequence"/>
</dbReference>
<keyword evidence="1" id="KW-1133">Transmembrane helix</keyword>
<evidence type="ECO:0000313" key="2">
    <source>
        <dbReference type="EMBL" id="PWK56252.1"/>
    </source>
</evidence>
<keyword evidence="1" id="KW-0812">Transmembrane</keyword>
<evidence type="ECO:0000256" key="1">
    <source>
        <dbReference type="SAM" id="Phobius"/>
    </source>
</evidence>
<sequence>MASHLAKVVVLVWGPCIFGCKVFFSFASFYSVRFASALLQPLWSYPTPGVVILKKLHPAENVLGVHWPPPGSWPAWLRAAGLIVAASILKPLLEYAGGEPLPPYITFYPAVVIAAFGGGPIVGVVTALGTVVAAWVLYGSVPQALVNLSSEMIYTVTSVFLAWSVGRARLALELASALRERQEYTGGSRSTGSRTSSRSFSRWFGRSRVKSTASTSSGIS</sequence>